<dbReference type="HOGENOM" id="CLU_006937_7_0_1"/>
<gene>
    <name evidence="3" type="primary">20345606</name>
    <name evidence="2" type="ORF">GGTG_05148</name>
</gene>
<reference evidence="2" key="2">
    <citation type="submission" date="2010-07" db="EMBL/GenBank/DDBJ databases">
        <authorList>
            <consortium name="The Broad Institute Genome Sequencing Platform"/>
            <consortium name="Broad Institute Genome Sequencing Center for Infectious Disease"/>
            <person name="Ma L.-J."/>
            <person name="Dead R."/>
            <person name="Young S."/>
            <person name="Zeng Q."/>
            <person name="Koehrsen M."/>
            <person name="Alvarado L."/>
            <person name="Berlin A."/>
            <person name="Chapman S.B."/>
            <person name="Chen Z."/>
            <person name="Freedman E."/>
            <person name="Gellesch M."/>
            <person name="Goldberg J."/>
            <person name="Griggs A."/>
            <person name="Gujja S."/>
            <person name="Heilman E.R."/>
            <person name="Heiman D."/>
            <person name="Hepburn T."/>
            <person name="Howarth C."/>
            <person name="Jen D."/>
            <person name="Larson L."/>
            <person name="Mehta T."/>
            <person name="Neiman D."/>
            <person name="Pearson M."/>
            <person name="Roberts A."/>
            <person name="Saif S."/>
            <person name="Shea T."/>
            <person name="Shenoy N."/>
            <person name="Sisk P."/>
            <person name="Stolte C."/>
            <person name="Sykes S."/>
            <person name="Walk T."/>
            <person name="White J."/>
            <person name="Yandava C."/>
            <person name="Haas B."/>
            <person name="Nusbaum C."/>
            <person name="Birren B."/>
        </authorList>
    </citation>
    <scope>NUCLEOTIDE SEQUENCE</scope>
    <source>
        <strain evidence="2">R3-111a-1</strain>
    </source>
</reference>
<evidence type="ECO:0000313" key="3">
    <source>
        <dbReference type="EnsemblFungi" id="EJT75211"/>
    </source>
</evidence>
<dbReference type="PANTHER" id="PTHR42877">
    <property type="entry name" value="L-ORNITHINE N(5)-MONOOXYGENASE-RELATED"/>
    <property type="match status" value="1"/>
</dbReference>
<dbReference type="EnsemblFungi" id="EJT75211">
    <property type="protein sequence ID" value="EJT75211"/>
    <property type="gene ID" value="GGTG_05148"/>
</dbReference>
<dbReference type="InterPro" id="IPR051209">
    <property type="entry name" value="FAD-bind_Monooxygenase_sf"/>
</dbReference>
<proteinExistence type="inferred from homology"/>
<reference evidence="3" key="4">
    <citation type="journal article" date="2015" name="G3 (Bethesda)">
        <title>Genome sequences of three phytopathogenic species of the Magnaporthaceae family of fungi.</title>
        <authorList>
            <person name="Okagaki L.H."/>
            <person name="Nunes C.C."/>
            <person name="Sailsbery J."/>
            <person name="Clay B."/>
            <person name="Brown D."/>
            <person name="John T."/>
            <person name="Oh Y."/>
            <person name="Young N."/>
            <person name="Fitzgerald M."/>
            <person name="Haas B.J."/>
            <person name="Zeng Q."/>
            <person name="Young S."/>
            <person name="Adiconis X."/>
            <person name="Fan L."/>
            <person name="Levin J.Z."/>
            <person name="Mitchell T.K."/>
            <person name="Okubara P.A."/>
            <person name="Farman M.L."/>
            <person name="Kohn L.M."/>
            <person name="Birren B."/>
            <person name="Ma L.-J."/>
            <person name="Dean R.A."/>
        </authorList>
    </citation>
    <scope>NUCLEOTIDE SEQUENCE</scope>
    <source>
        <strain evidence="3">R3-111a-1</strain>
    </source>
</reference>
<evidence type="ECO:0000313" key="4">
    <source>
        <dbReference type="Proteomes" id="UP000006039"/>
    </source>
</evidence>
<dbReference type="Pfam" id="PF13450">
    <property type="entry name" value="NAD_binding_8"/>
    <property type="match status" value="1"/>
</dbReference>
<dbReference type="VEuPathDB" id="FungiDB:GGTG_05148"/>
<accession>J3NV36</accession>
<evidence type="ECO:0000313" key="2">
    <source>
        <dbReference type="EMBL" id="EJT75211.1"/>
    </source>
</evidence>
<dbReference type="eggNOG" id="KOG1399">
    <property type="taxonomic scope" value="Eukaryota"/>
</dbReference>
<name>J3NV36_GAET3</name>
<keyword evidence="4" id="KW-1185">Reference proteome</keyword>
<organism evidence="2">
    <name type="scientific">Gaeumannomyces tritici (strain R3-111a-1)</name>
    <name type="common">Wheat and barley take-all root rot fungus</name>
    <name type="synonym">Gaeumannomyces graminis var. tritici</name>
    <dbReference type="NCBI Taxonomy" id="644352"/>
    <lineage>
        <taxon>Eukaryota</taxon>
        <taxon>Fungi</taxon>
        <taxon>Dikarya</taxon>
        <taxon>Ascomycota</taxon>
        <taxon>Pezizomycotina</taxon>
        <taxon>Sordariomycetes</taxon>
        <taxon>Sordariomycetidae</taxon>
        <taxon>Magnaporthales</taxon>
        <taxon>Magnaporthaceae</taxon>
        <taxon>Gaeumannomyces</taxon>
    </lineage>
</organism>
<reference evidence="3" key="5">
    <citation type="submission" date="2018-04" db="UniProtKB">
        <authorList>
            <consortium name="EnsemblFungi"/>
        </authorList>
    </citation>
    <scope>IDENTIFICATION</scope>
    <source>
        <strain evidence="3">R3-111a-1</strain>
    </source>
</reference>
<dbReference type="Gene3D" id="3.50.50.60">
    <property type="entry name" value="FAD/NAD(P)-binding domain"/>
    <property type="match status" value="2"/>
</dbReference>
<dbReference type="PANTHER" id="PTHR42877:SF4">
    <property type="entry name" value="FAD_NAD(P)-BINDING DOMAIN-CONTAINING PROTEIN-RELATED"/>
    <property type="match status" value="1"/>
</dbReference>
<dbReference type="RefSeq" id="XP_009221211.1">
    <property type="nucleotide sequence ID" value="XM_009222947.1"/>
</dbReference>
<dbReference type="SUPFAM" id="SSF51905">
    <property type="entry name" value="FAD/NAD(P)-binding domain"/>
    <property type="match status" value="2"/>
</dbReference>
<dbReference type="STRING" id="644352.J3NV36"/>
<reference evidence="4" key="1">
    <citation type="submission" date="2010-07" db="EMBL/GenBank/DDBJ databases">
        <title>The genome sequence of Gaeumannomyces graminis var. tritici strain R3-111a-1.</title>
        <authorList>
            <consortium name="The Broad Institute Genome Sequencing Platform"/>
            <person name="Ma L.-J."/>
            <person name="Dead R."/>
            <person name="Young S."/>
            <person name="Zeng Q."/>
            <person name="Koehrsen M."/>
            <person name="Alvarado L."/>
            <person name="Berlin A."/>
            <person name="Chapman S.B."/>
            <person name="Chen Z."/>
            <person name="Freedman E."/>
            <person name="Gellesch M."/>
            <person name="Goldberg J."/>
            <person name="Griggs A."/>
            <person name="Gujja S."/>
            <person name="Heilman E.R."/>
            <person name="Heiman D."/>
            <person name="Hepburn T."/>
            <person name="Howarth C."/>
            <person name="Jen D."/>
            <person name="Larson L."/>
            <person name="Mehta T."/>
            <person name="Neiman D."/>
            <person name="Pearson M."/>
            <person name="Roberts A."/>
            <person name="Saif S."/>
            <person name="Shea T."/>
            <person name="Shenoy N."/>
            <person name="Sisk P."/>
            <person name="Stolte C."/>
            <person name="Sykes S."/>
            <person name="Walk T."/>
            <person name="White J."/>
            <person name="Yandava C."/>
            <person name="Haas B."/>
            <person name="Nusbaum C."/>
            <person name="Birren B."/>
        </authorList>
    </citation>
    <scope>NUCLEOTIDE SEQUENCE [LARGE SCALE GENOMIC DNA]</scope>
    <source>
        <strain evidence="4">R3-111a-1</strain>
    </source>
</reference>
<dbReference type="InterPro" id="IPR036188">
    <property type="entry name" value="FAD/NAD-bd_sf"/>
</dbReference>
<comment type="similarity">
    <text evidence="1">Belongs to the FAD-binding monooxygenase family.</text>
</comment>
<dbReference type="OrthoDB" id="74360at2759"/>
<sequence length="510" mass="57630">MDSTQEVDIIIIGAGLSGISALTRIRQQLPNSSVAVFERGDHVGGTWAKNTYPGLSCDIPSQLTDKDNGQLYSYSFALNPEWSDVYASQPEILAYTESVVSRFDHSSHIHLNQECTAAEWLDDEFLWRVHFVERKSARSYVKHARFLITAVGFCNAPNGAEGIRDIQNFGGRMFHSANWDHSFDFRDKNVLVVGNGCSANQFVPYLVKHASIRSMVQVMKSPHWIAPKDNGPVPAWQKWLFHSFPASNRLWRFWLAAKLDLVFTAFTISTMGKMFRKVLQKQLEGYIQRTAPSEYHDILIPDFDFGAKRPVLDHGYLSSLHDPRVKLLRSPSLAVVGTLEIQAENGEIFQADVIILANGFKTQELLTPMTITGQYGAELPKLWRQEGNFASAYMGVCVPEFPNLFLLTGPNTLPSGHSTLVGIECSVEYILRVIARIVRESTATKGVKLQVRPSAHQSFNDWIQTRMQGLVYTANVRTWYIDGRSGRNTLIWPGTQLEFWWLSRDKEPGR</sequence>
<evidence type="ECO:0000256" key="1">
    <source>
        <dbReference type="ARBA" id="ARBA00010139"/>
    </source>
</evidence>
<reference evidence="2" key="3">
    <citation type="submission" date="2010-09" db="EMBL/GenBank/DDBJ databases">
        <title>Annotation of Gaeumannomyces graminis var. tritici R3-111a-1.</title>
        <authorList>
            <consortium name="The Broad Institute Genome Sequencing Platform"/>
            <person name="Ma L.-J."/>
            <person name="Dead R."/>
            <person name="Young S.K."/>
            <person name="Zeng Q."/>
            <person name="Gargeya S."/>
            <person name="Fitzgerald M."/>
            <person name="Haas B."/>
            <person name="Abouelleil A."/>
            <person name="Alvarado L."/>
            <person name="Arachchi H.M."/>
            <person name="Berlin A."/>
            <person name="Brown A."/>
            <person name="Chapman S.B."/>
            <person name="Chen Z."/>
            <person name="Dunbar C."/>
            <person name="Freedman E."/>
            <person name="Gearin G."/>
            <person name="Gellesch M."/>
            <person name="Goldberg J."/>
            <person name="Griggs A."/>
            <person name="Gujja S."/>
            <person name="Heiman D."/>
            <person name="Howarth C."/>
            <person name="Larson L."/>
            <person name="Lui A."/>
            <person name="MacDonald P.J.P."/>
            <person name="Mehta T."/>
            <person name="Montmayeur A."/>
            <person name="Murphy C."/>
            <person name="Neiman D."/>
            <person name="Pearson M."/>
            <person name="Priest M."/>
            <person name="Roberts A."/>
            <person name="Saif S."/>
            <person name="Shea T."/>
            <person name="Shenoy N."/>
            <person name="Sisk P."/>
            <person name="Stolte C."/>
            <person name="Sykes S."/>
            <person name="Yandava C."/>
            <person name="Wortman J."/>
            <person name="Nusbaum C."/>
            <person name="Birren B."/>
        </authorList>
    </citation>
    <scope>NUCLEOTIDE SEQUENCE</scope>
    <source>
        <strain evidence="2">R3-111a-1</strain>
    </source>
</reference>
<protein>
    <submittedName>
        <fullName evidence="2 3">Uncharacterized protein</fullName>
    </submittedName>
</protein>
<dbReference type="EMBL" id="GL385397">
    <property type="protein sequence ID" value="EJT75211.1"/>
    <property type="molecule type" value="Genomic_DNA"/>
</dbReference>
<dbReference type="GeneID" id="20345606"/>
<dbReference type="AlphaFoldDB" id="J3NV36"/>
<dbReference type="Proteomes" id="UP000006039">
    <property type="component" value="Unassembled WGS sequence"/>
</dbReference>